<dbReference type="AlphaFoldDB" id="A0A7C2FYP6"/>
<keyword evidence="2" id="KW-0812">Transmembrane</keyword>
<dbReference type="Pfam" id="PF00149">
    <property type="entry name" value="Metallophos"/>
    <property type="match status" value="1"/>
</dbReference>
<dbReference type="PANTHER" id="PTHR43143">
    <property type="entry name" value="METALLOPHOSPHOESTERASE, CALCINEURIN SUPERFAMILY"/>
    <property type="match status" value="1"/>
</dbReference>
<evidence type="ECO:0000256" key="1">
    <source>
        <dbReference type="SAM" id="MobiDB-lite"/>
    </source>
</evidence>
<proteinExistence type="predicted"/>
<dbReference type="InterPro" id="IPR004843">
    <property type="entry name" value="Calcineurin-like_PHP"/>
</dbReference>
<dbReference type="InterPro" id="IPR029052">
    <property type="entry name" value="Metallo-depent_PP-like"/>
</dbReference>
<evidence type="ECO:0000259" key="3">
    <source>
        <dbReference type="Pfam" id="PF00149"/>
    </source>
</evidence>
<keyword evidence="2" id="KW-1133">Transmembrane helix</keyword>
<organism evidence="4">
    <name type="scientific">Thermosphaera aggregans</name>
    <dbReference type="NCBI Taxonomy" id="54254"/>
    <lineage>
        <taxon>Archaea</taxon>
        <taxon>Thermoproteota</taxon>
        <taxon>Thermoprotei</taxon>
        <taxon>Desulfurococcales</taxon>
        <taxon>Desulfurococcaceae</taxon>
        <taxon>Thermosphaera</taxon>
    </lineage>
</organism>
<feature type="transmembrane region" description="Helical" evidence="2">
    <location>
        <begin position="713"/>
        <end position="733"/>
    </location>
</feature>
<name>A0A7C2FYP6_9CREN</name>
<comment type="caution">
    <text evidence="4">The sequence shown here is derived from an EMBL/GenBank/DDBJ whole genome shotgun (WGS) entry which is preliminary data.</text>
</comment>
<dbReference type="EMBL" id="DSJT01000005">
    <property type="protein sequence ID" value="HEF87026.1"/>
    <property type="molecule type" value="Genomic_DNA"/>
</dbReference>
<feature type="domain" description="Calcineurin-like phosphoesterase" evidence="3">
    <location>
        <begin position="147"/>
        <end position="351"/>
    </location>
</feature>
<protein>
    <submittedName>
        <fullName evidence="4">Metallophosphoesterase</fullName>
    </submittedName>
</protein>
<dbReference type="GO" id="GO:0016787">
    <property type="term" value="F:hydrolase activity"/>
    <property type="evidence" value="ECO:0007669"/>
    <property type="project" value="InterPro"/>
</dbReference>
<keyword evidence="2" id="KW-0472">Membrane</keyword>
<sequence>MDRKIWLLTGFALISLLLIFDMRLLIAENTETLPGIVYNITENLFNEIGPVLPAIVQPGSVLQLTLTQGYAGLSIDQAYLVSAKLFDNEWVFLNYTLGVEQVSVDRYNFIVPLGVEDGLYDLIIESGTTTYQIKRSMWVVSQWPNELKIAVMTDLHFITGTPDTLTGDVNRVSAFALANMLSPDVIFWLGDIAEKPSPTEYYAAQTFRYSLLYRYPVLGIPGNHDAPDSNYRRFLGPSYWYRVIGDKLLVVGLFSGEGGTPTWEQIAFLEEVLSNHSYLPYKAILVHHPMFYYQGELYTWYNDTETLKPYSQGVETPVSSYWSNNMTAFRYVLKLIEDYNVTFVLSGHVHRDFYVKYNSIRTNTTTLFMTFTTTAHVTASYDAIGFFKFNLETGEISFPVTPPTFIGFQNSSTPLALNSIPIGTYPPTNNLGWSNKTYFPVKLAQSNNAYTVSLTNNLEWLNVSGELFWVLPWNGSSVNYIVKTEKPSQIDVTTYVRNNMLYLSLRLEVNYGDSTELSIFNAPDTEPPDVVVSSYTPKPPYLNKTFTLYLRGTDSEWGIKSALFTLIDGSNTSSLKYTQTPSTYTQKLNNITYTLQFTIVSTTSKSVLLNATITDYYGRIRIKVFNITFIPYGAQPPSNPIVVVSDMVIEPETPTTTTTVTTTTTQATTPTTTKETETTTTTTTTTMPLTTTESPLTTTTTQGQPQQERDNTLIGLVIVVFIVAVAVIYVFFLRR</sequence>
<reference evidence="4" key="1">
    <citation type="journal article" date="2020" name="mSystems">
        <title>Genome- and Community-Level Interaction Insights into Carbon Utilization and Element Cycling Functions of Hydrothermarchaeota in Hydrothermal Sediment.</title>
        <authorList>
            <person name="Zhou Z."/>
            <person name="Liu Y."/>
            <person name="Xu W."/>
            <person name="Pan J."/>
            <person name="Luo Z.H."/>
            <person name="Li M."/>
        </authorList>
    </citation>
    <scope>NUCLEOTIDE SEQUENCE [LARGE SCALE GENOMIC DNA]</scope>
    <source>
        <strain evidence="4">SpSt-23</strain>
    </source>
</reference>
<evidence type="ECO:0000313" key="4">
    <source>
        <dbReference type="EMBL" id="HEF87026.1"/>
    </source>
</evidence>
<evidence type="ECO:0000256" key="2">
    <source>
        <dbReference type="SAM" id="Phobius"/>
    </source>
</evidence>
<feature type="compositionally biased region" description="Low complexity" evidence="1">
    <location>
        <begin position="655"/>
        <end position="701"/>
    </location>
</feature>
<dbReference type="SUPFAM" id="SSF56300">
    <property type="entry name" value="Metallo-dependent phosphatases"/>
    <property type="match status" value="1"/>
</dbReference>
<accession>A0A7C2FYP6</accession>
<gene>
    <name evidence="4" type="ORF">ENP55_01715</name>
</gene>
<dbReference type="Gene3D" id="3.60.21.10">
    <property type="match status" value="1"/>
</dbReference>
<dbReference type="InterPro" id="IPR051918">
    <property type="entry name" value="STPP_CPPED1"/>
</dbReference>
<dbReference type="PANTHER" id="PTHR43143:SF1">
    <property type="entry name" value="SERINE_THREONINE-PROTEIN PHOSPHATASE CPPED1"/>
    <property type="match status" value="1"/>
</dbReference>
<feature type="region of interest" description="Disordered" evidence="1">
    <location>
        <begin position="655"/>
        <end position="707"/>
    </location>
</feature>